<dbReference type="PANTHER" id="PTHR28155:SF1">
    <property type="entry name" value="DNA-DIRECTED RNA POLYMERASE I SUBUNIT RPA34.5-DOMAIN-CONTAINING PROTEIN"/>
    <property type="match status" value="1"/>
</dbReference>
<dbReference type="EMBL" id="JAPQKS010000003">
    <property type="protein sequence ID" value="KAJ5239598.1"/>
    <property type="molecule type" value="Genomic_DNA"/>
</dbReference>
<feature type="compositionally biased region" description="Polar residues" evidence="1">
    <location>
        <begin position="106"/>
        <end position="117"/>
    </location>
</feature>
<reference evidence="2" key="2">
    <citation type="journal article" date="2023" name="IMA Fungus">
        <title>Comparative genomic study of the Penicillium genus elucidates a diverse pangenome and 15 lateral gene transfer events.</title>
        <authorList>
            <person name="Petersen C."/>
            <person name="Sorensen T."/>
            <person name="Nielsen M.R."/>
            <person name="Sondergaard T.E."/>
            <person name="Sorensen J.L."/>
            <person name="Fitzpatrick D.A."/>
            <person name="Frisvad J.C."/>
            <person name="Nielsen K.L."/>
        </authorList>
    </citation>
    <scope>NUCLEOTIDE SEQUENCE</scope>
    <source>
        <strain evidence="2">IBT 19713</strain>
    </source>
</reference>
<sequence length="325" mass="35469">MAASSSDSDSSSSRSTSPEAGHVQKPSVKAKTEAKKDSDEDSSSDSDSDSASDSGSDSSSEPESESESSDEMDTSEDVAEKDPKAQKHPVKAFKAPAGFKPVQKQAPPSSKTSSLLSNLRGKQVVHITAPSFLPLSKVKEITMSKIAKGEPILSYEGTNYGIPAESFNNEDPDSKSLLVFDPSTQKYSRSAEQIPSYHIQELFNIPQPDHAAIEALRDTVKPPRPQPKNLKMRFRPVGSLPAAPETLGSDSESDEPSFKVPPGDREERKRKHQHTDGDASQNAASPSRKKSKKHSSQENEEKPEKKSKKSHKDREEKKRKKSEKA</sequence>
<evidence type="ECO:0000256" key="1">
    <source>
        <dbReference type="SAM" id="MobiDB-lite"/>
    </source>
</evidence>
<accession>A0A9W9P814</accession>
<proteinExistence type="predicted"/>
<feature type="compositionally biased region" description="Acidic residues" evidence="1">
    <location>
        <begin position="60"/>
        <end position="77"/>
    </location>
</feature>
<dbReference type="InterPro" id="IPR013240">
    <property type="entry name" value="DNA-dir_RNA_pol1_su_RPA34"/>
</dbReference>
<evidence type="ECO:0000313" key="3">
    <source>
        <dbReference type="Proteomes" id="UP001150941"/>
    </source>
</evidence>
<dbReference type="GO" id="GO:0006360">
    <property type="term" value="P:transcription by RNA polymerase I"/>
    <property type="evidence" value="ECO:0007669"/>
    <property type="project" value="InterPro"/>
</dbReference>
<evidence type="ECO:0000313" key="2">
    <source>
        <dbReference type="EMBL" id="KAJ5239598.1"/>
    </source>
</evidence>
<organism evidence="2 3">
    <name type="scientific">Penicillium chermesinum</name>
    <dbReference type="NCBI Taxonomy" id="63820"/>
    <lineage>
        <taxon>Eukaryota</taxon>
        <taxon>Fungi</taxon>
        <taxon>Dikarya</taxon>
        <taxon>Ascomycota</taxon>
        <taxon>Pezizomycotina</taxon>
        <taxon>Eurotiomycetes</taxon>
        <taxon>Eurotiomycetidae</taxon>
        <taxon>Eurotiales</taxon>
        <taxon>Aspergillaceae</taxon>
        <taxon>Penicillium</taxon>
    </lineage>
</organism>
<feature type="compositionally biased region" description="Acidic residues" evidence="1">
    <location>
        <begin position="39"/>
        <end position="50"/>
    </location>
</feature>
<dbReference type="RefSeq" id="XP_058332517.1">
    <property type="nucleotide sequence ID" value="XM_058473514.1"/>
</dbReference>
<reference evidence="2" key="1">
    <citation type="submission" date="2022-11" db="EMBL/GenBank/DDBJ databases">
        <authorList>
            <person name="Petersen C."/>
        </authorList>
    </citation>
    <scope>NUCLEOTIDE SEQUENCE</scope>
    <source>
        <strain evidence="2">IBT 19713</strain>
    </source>
</reference>
<dbReference type="Proteomes" id="UP001150941">
    <property type="component" value="Unassembled WGS sequence"/>
</dbReference>
<comment type="caution">
    <text evidence="2">The sequence shown here is derived from an EMBL/GenBank/DDBJ whole genome shotgun (WGS) entry which is preliminary data.</text>
</comment>
<dbReference type="Pfam" id="PF08208">
    <property type="entry name" value="RNA_polI_A34"/>
    <property type="match status" value="1"/>
</dbReference>
<feature type="region of interest" description="Disordered" evidence="1">
    <location>
        <begin position="215"/>
        <end position="325"/>
    </location>
</feature>
<dbReference type="InterPro" id="IPR053263">
    <property type="entry name" value="Euk_RPA34_RNAP_subunit"/>
</dbReference>
<dbReference type="OrthoDB" id="76224at2759"/>
<dbReference type="AlphaFoldDB" id="A0A9W9P814"/>
<protein>
    <submittedName>
        <fullName evidence="2">Uncharacterized protein</fullName>
    </submittedName>
</protein>
<feature type="compositionally biased region" description="Basic and acidic residues" evidence="1">
    <location>
        <begin position="295"/>
        <end position="304"/>
    </location>
</feature>
<name>A0A9W9P814_9EURO</name>
<feature type="region of interest" description="Disordered" evidence="1">
    <location>
        <begin position="1"/>
        <end position="117"/>
    </location>
</feature>
<dbReference type="GeneID" id="83200817"/>
<gene>
    <name evidence="2" type="ORF">N7468_004217</name>
</gene>
<keyword evidence="3" id="KW-1185">Reference proteome</keyword>
<feature type="compositionally biased region" description="Basic residues" evidence="1">
    <location>
        <begin position="305"/>
        <end position="325"/>
    </location>
</feature>
<feature type="compositionally biased region" description="Low complexity" evidence="1">
    <location>
        <begin position="1"/>
        <end position="17"/>
    </location>
</feature>
<dbReference type="PANTHER" id="PTHR28155">
    <property type="entry name" value="ACR243WP"/>
    <property type="match status" value="1"/>
</dbReference>